<gene>
    <name evidence="1" type="ORF">EBB79_11340</name>
</gene>
<evidence type="ECO:0000313" key="2">
    <source>
        <dbReference type="Proteomes" id="UP000283063"/>
    </source>
</evidence>
<sequence>MTVLAHASSKEEIYACLQGPGPRAWVVHPFWMSSKMGLSLTLTFFVMFRHGPSIGAARPDFNCRFMLHGLEKGP</sequence>
<dbReference type="KEGG" id="sedi:EBB79_11340"/>
<dbReference type="AlphaFoldDB" id="A0A3T0N2Z8"/>
<name>A0A3T0N2Z8_9RHOB</name>
<dbReference type="Proteomes" id="UP000283063">
    <property type="component" value="Chromosome"/>
</dbReference>
<keyword evidence="2" id="KW-1185">Reference proteome</keyword>
<organism evidence="1 2">
    <name type="scientific">Parasedimentitalea marina</name>
    <dbReference type="NCBI Taxonomy" id="2483033"/>
    <lineage>
        <taxon>Bacteria</taxon>
        <taxon>Pseudomonadati</taxon>
        <taxon>Pseudomonadota</taxon>
        <taxon>Alphaproteobacteria</taxon>
        <taxon>Rhodobacterales</taxon>
        <taxon>Paracoccaceae</taxon>
        <taxon>Parasedimentitalea</taxon>
    </lineage>
</organism>
<evidence type="ECO:0000313" key="1">
    <source>
        <dbReference type="EMBL" id="AZV78413.1"/>
    </source>
</evidence>
<reference evidence="1 2" key="1">
    <citation type="submission" date="2018-10" db="EMBL/GenBank/DDBJ databases">
        <title>Parasedimentitalea marina sp. nov., a psychrophilic bacterium isolated from deep seawater of the New Britain Trench.</title>
        <authorList>
            <person name="Cao J."/>
        </authorList>
    </citation>
    <scope>NUCLEOTIDE SEQUENCE [LARGE SCALE GENOMIC DNA]</scope>
    <source>
        <strain evidence="1 2">W43</strain>
    </source>
</reference>
<proteinExistence type="predicted"/>
<dbReference type="EMBL" id="CP033219">
    <property type="protein sequence ID" value="AZV78413.1"/>
    <property type="molecule type" value="Genomic_DNA"/>
</dbReference>
<accession>A0A3T0N2Z8</accession>
<protein>
    <submittedName>
        <fullName evidence="1">Uncharacterized protein</fullName>
    </submittedName>
</protein>